<dbReference type="SUPFAM" id="SSF52096">
    <property type="entry name" value="ClpP/crotonase"/>
    <property type="match status" value="1"/>
</dbReference>
<dbReference type="STRING" id="930169.B5T_04257"/>
<dbReference type="InterPro" id="IPR029045">
    <property type="entry name" value="ClpP/crotonase-like_dom_sf"/>
</dbReference>
<dbReference type="PANTHER" id="PTHR43684">
    <property type="match status" value="1"/>
</dbReference>
<dbReference type="Gene3D" id="3.90.226.10">
    <property type="entry name" value="2-enoyl-CoA Hydratase, Chain A, domain 1"/>
    <property type="match status" value="1"/>
</dbReference>
<dbReference type="Pfam" id="PF00378">
    <property type="entry name" value="ECH_1"/>
    <property type="match status" value="1"/>
</dbReference>
<proteinExistence type="inferred from homology"/>
<comment type="similarity">
    <text evidence="1">Belongs to the enoyl-CoA hydratase/isomerase family.</text>
</comment>
<dbReference type="eggNOG" id="COG1024">
    <property type="taxonomic scope" value="Bacteria"/>
</dbReference>
<dbReference type="PANTHER" id="PTHR43684:SF4">
    <property type="entry name" value="ENOYL-COA HYDRATASE_ISOMERASE FAMILY PROTEIN (AFU_ORTHOLOGUE AFUA_1G01890)"/>
    <property type="match status" value="1"/>
</dbReference>
<dbReference type="Proteomes" id="UP000006286">
    <property type="component" value="Chromosome"/>
</dbReference>
<reference evidence="2 3" key="1">
    <citation type="journal article" date="2012" name="J. Bacteriol.">
        <title>Complete genome sequence of Alcanivorax dieselolei type strain B5.</title>
        <authorList>
            <person name="Lai Q."/>
            <person name="Li W."/>
            <person name="Shao Z."/>
        </authorList>
    </citation>
    <scope>NUCLEOTIDE SEQUENCE [LARGE SCALE GENOMIC DNA]</scope>
    <source>
        <strain evidence="3">DSM 16502 / CGMCC 1.3690 / B-5</strain>
    </source>
</reference>
<dbReference type="PATRIC" id="fig|930169.3.peg.4220"/>
<dbReference type="NCBIfam" id="NF006109">
    <property type="entry name" value="PRK08260.1"/>
    <property type="match status" value="1"/>
</dbReference>
<name>K0CL50_ALCDB</name>
<dbReference type="OrthoDB" id="9807606at2"/>
<evidence type="ECO:0000313" key="3">
    <source>
        <dbReference type="Proteomes" id="UP000006286"/>
    </source>
</evidence>
<dbReference type="InterPro" id="IPR001753">
    <property type="entry name" value="Enoyl-CoA_hydra/iso"/>
</dbReference>
<keyword evidence="3" id="KW-1185">Reference proteome</keyword>
<dbReference type="InterPro" id="IPR051053">
    <property type="entry name" value="ECH/Chromodomain_protein"/>
</dbReference>
<dbReference type="GO" id="GO:0016853">
    <property type="term" value="F:isomerase activity"/>
    <property type="evidence" value="ECO:0007669"/>
    <property type="project" value="UniProtKB-KW"/>
</dbReference>
<protein>
    <submittedName>
        <fullName evidence="2">Enoyl-CoA hydratase/isomerase family protein</fullName>
    </submittedName>
</protein>
<dbReference type="RefSeq" id="WP_014996568.1">
    <property type="nucleotide sequence ID" value="NC_018691.1"/>
</dbReference>
<dbReference type="KEGG" id="adi:B5T_04257"/>
<dbReference type="CDD" id="cd06558">
    <property type="entry name" value="crotonase-like"/>
    <property type="match status" value="1"/>
</dbReference>
<organism evidence="2 3">
    <name type="scientific">Alcanivorax dieselolei (strain DSM 16502 / CGMCC 1.3690 / MCCC 1A00001 / B-5)</name>
    <name type="common">Alloalcanivorax dieselolei</name>
    <dbReference type="NCBI Taxonomy" id="930169"/>
    <lineage>
        <taxon>Bacteria</taxon>
        <taxon>Pseudomonadati</taxon>
        <taxon>Pseudomonadota</taxon>
        <taxon>Gammaproteobacteria</taxon>
        <taxon>Oceanospirillales</taxon>
        <taxon>Alcanivoracaceae</taxon>
        <taxon>Alloalcanivorax</taxon>
    </lineage>
</organism>
<keyword evidence="2" id="KW-0413">Isomerase</keyword>
<gene>
    <name evidence="2" type="primary">eno</name>
    <name evidence="2" type="ordered locus">B5T_04257</name>
</gene>
<evidence type="ECO:0000313" key="2">
    <source>
        <dbReference type="EMBL" id="AFT72517.1"/>
    </source>
</evidence>
<accession>K0CL50</accession>
<dbReference type="HOGENOM" id="CLU_009834_7_2_6"/>
<dbReference type="EMBL" id="CP003466">
    <property type="protein sequence ID" value="AFT72517.1"/>
    <property type="molecule type" value="Genomic_DNA"/>
</dbReference>
<evidence type="ECO:0000256" key="1">
    <source>
        <dbReference type="ARBA" id="ARBA00005254"/>
    </source>
</evidence>
<dbReference type="AlphaFoldDB" id="K0CL50"/>
<sequence length="295" mass="32768">MEYQHIHTALAEDGILTVTLNRPDRLNAFTLRMKDELVHAFGEASKDNRVRAVVVTGAGRVFCAGMEMEPEDGGNLFGYDRADGEEPPLEAIRDSGGEVSLAVFECRKPVIAAINGAAVGVGITMTLPMDFRVVAEGAKIGFVFSQRGITPEACSTWFLPRLVGMQQAFEWVYSGDIFLAEEGLNAGLFRSVHPRDEVLEAAYGLARKLIAKSSPVSVALAKQMLWRNPNFDHPMQAHAVESRLIYRSSEYWDGKDGFKAFLEKRDPVFDTDLNSVPTQFDFWPEPPLETLNRLL</sequence>